<protein>
    <submittedName>
        <fullName evidence="2">Uncharacterized protein</fullName>
    </submittedName>
</protein>
<name>A0ABN9RM95_9DINO</name>
<feature type="chain" id="PRO_5047008652" evidence="1">
    <location>
        <begin position="18"/>
        <end position="197"/>
    </location>
</feature>
<dbReference type="EMBL" id="CAUYUJ010007315">
    <property type="protein sequence ID" value="CAK0820292.1"/>
    <property type="molecule type" value="Genomic_DNA"/>
</dbReference>
<reference evidence="2" key="1">
    <citation type="submission" date="2023-10" db="EMBL/GenBank/DDBJ databases">
        <authorList>
            <person name="Chen Y."/>
            <person name="Shah S."/>
            <person name="Dougan E. K."/>
            <person name="Thang M."/>
            <person name="Chan C."/>
        </authorList>
    </citation>
    <scope>NUCLEOTIDE SEQUENCE [LARGE SCALE GENOMIC DNA]</scope>
</reference>
<dbReference type="InterPro" id="IPR001611">
    <property type="entry name" value="Leu-rich_rpt"/>
</dbReference>
<evidence type="ECO:0000313" key="3">
    <source>
        <dbReference type="Proteomes" id="UP001189429"/>
    </source>
</evidence>
<comment type="caution">
    <text evidence="2">The sequence shown here is derived from an EMBL/GenBank/DDBJ whole genome shotgun (WGS) entry which is preliminary data.</text>
</comment>
<keyword evidence="3" id="KW-1185">Reference proteome</keyword>
<sequence length="197" mass="22216">MNLTAAFFSILIKLAEAYEEMNERVYDLTSKALSFENTHIGNEELASLAAALAVNQEVEQLDLSRNYITELSPLRDVLAKNKTLKKLFLYYNFHLWSIAPLVEGLIRAGTASRLEVLDLSRCGLGEFEVHLLGHMLAKNCSLQVLDLRMNDHITSLEPLHEGLKNSNLARLGLPRDVWYSDTECARLQDLRPGLTIC</sequence>
<evidence type="ECO:0000256" key="1">
    <source>
        <dbReference type="SAM" id="SignalP"/>
    </source>
</evidence>
<feature type="signal peptide" evidence="1">
    <location>
        <begin position="1"/>
        <end position="17"/>
    </location>
</feature>
<dbReference type="InterPro" id="IPR052394">
    <property type="entry name" value="LRR-containing"/>
</dbReference>
<dbReference type="Gene3D" id="3.80.10.10">
    <property type="entry name" value="Ribonuclease Inhibitor"/>
    <property type="match status" value="2"/>
</dbReference>
<dbReference type="SUPFAM" id="SSF52047">
    <property type="entry name" value="RNI-like"/>
    <property type="match status" value="1"/>
</dbReference>
<dbReference type="PANTHER" id="PTHR24114">
    <property type="entry name" value="LEUCINE RICH REPEAT FAMILY PROTEIN"/>
    <property type="match status" value="1"/>
</dbReference>
<organism evidence="2 3">
    <name type="scientific">Prorocentrum cordatum</name>
    <dbReference type="NCBI Taxonomy" id="2364126"/>
    <lineage>
        <taxon>Eukaryota</taxon>
        <taxon>Sar</taxon>
        <taxon>Alveolata</taxon>
        <taxon>Dinophyceae</taxon>
        <taxon>Prorocentrales</taxon>
        <taxon>Prorocentraceae</taxon>
        <taxon>Prorocentrum</taxon>
    </lineage>
</organism>
<evidence type="ECO:0000313" key="2">
    <source>
        <dbReference type="EMBL" id="CAK0820292.1"/>
    </source>
</evidence>
<proteinExistence type="predicted"/>
<dbReference type="PROSITE" id="PS51450">
    <property type="entry name" value="LRR"/>
    <property type="match status" value="1"/>
</dbReference>
<dbReference type="Proteomes" id="UP001189429">
    <property type="component" value="Unassembled WGS sequence"/>
</dbReference>
<gene>
    <name evidence="2" type="ORF">PCOR1329_LOCUS22040</name>
</gene>
<dbReference type="Pfam" id="PF00560">
    <property type="entry name" value="LRR_1"/>
    <property type="match status" value="1"/>
</dbReference>
<accession>A0ABN9RM95</accession>
<dbReference type="PANTHER" id="PTHR24114:SF2">
    <property type="entry name" value="F-BOX DOMAIN-CONTAINING PROTEIN-RELATED"/>
    <property type="match status" value="1"/>
</dbReference>
<keyword evidence="1" id="KW-0732">Signal</keyword>
<dbReference type="InterPro" id="IPR032675">
    <property type="entry name" value="LRR_dom_sf"/>
</dbReference>